<organism evidence="1 2">
    <name type="scientific">Billgrantia bachuensis</name>
    <dbReference type="NCBI Taxonomy" id="2717286"/>
    <lineage>
        <taxon>Bacteria</taxon>
        <taxon>Pseudomonadati</taxon>
        <taxon>Pseudomonadota</taxon>
        <taxon>Gammaproteobacteria</taxon>
        <taxon>Oceanospirillales</taxon>
        <taxon>Halomonadaceae</taxon>
        <taxon>Billgrantia</taxon>
    </lineage>
</organism>
<evidence type="ECO:0000313" key="2">
    <source>
        <dbReference type="Proteomes" id="UP001318321"/>
    </source>
</evidence>
<dbReference type="Proteomes" id="UP001318321">
    <property type="component" value="Unassembled WGS sequence"/>
</dbReference>
<dbReference type="RefSeq" id="WP_167110059.1">
    <property type="nucleotide sequence ID" value="NZ_JAAQTO010000002.1"/>
</dbReference>
<keyword evidence="2" id="KW-1185">Reference proteome</keyword>
<comment type="caution">
    <text evidence="1">The sequence shown here is derived from an EMBL/GenBank/DDBJ whole genome shotgun (WGS) entry which is preliminary data.</text>
</comment>
<proteinExistence type="predicted"/>
<sequence length="89" mass="9359">MTPARQIITAEGLVFVALGTHYTVDTAALADEGVVFVGEHNGARWIEREPFTGRVTDIPADLGARIDAAFADADQQHEAALAAAVEPTA</sequence>
<dbReference type="EMBL" id="JAAQTO010000002">
    <property type="protein sequence ID" value="NIC03970.1"/>
    <property type="molecule type" value="Genomic_DNA"/>
</dbReference>
<reference evidence="1 2" key="1">
    <citation type="submission" date="2020-03" db="EMBL/GenBank/DDBJ databases">
        <title>Identification of Halomonas strains.</title>
        <authorList>
            <person name="Xiao Z."/>
            <person name="Dong F."/>
            <person name="Wang Z."/>
            <person name="Zhao J.-Y."/>
        </authorList>
    </citation>
    <scope>NUCLEOTIDE SEQUENCE [LARGE SCALE GENOMIC DNA]</scope>
    <source>
        <strain evidence="1 2">DX6</strain>
    </source>
</reference>
<accession>A0ABX0PMY6</accession>
<gene>
    <name evidence="1" type="ORF">HBJ55_00810</name>
</gene>
<name>A0ABX0PMY6_9GAMM</name>
<evidence type="ECO:0000313" key="1">
    <source>
        <dbReference type="EMBL" id="NIC03970.1"/>
    </source>
</evidence>
<protein>
    <submittedName>
        <fullName evidence="1">Uncharacterized protein</fullName>
    </submittedName>
</protein>